<comment type="caution">
    <text evidence="1">The sequence shown here is derived from an EMBL/GenBank/DDBJ whole genome shotgun (WGS) entry which is preliminary data.</text>
</comment>
<sequence>MVLGTALTSASGYGFTYQSSLSEISMLAPENTARANAGFFIYAYSGFTIPVIATDGLADGIGLVPAKANFSAVQLACLASLALAWRSRLDGLEGAEA</sequence>
<protein>
    <submittedName>
        <fullName evidence="1">Uncharacterized protein</fullName>
    </submittedName>
</protein>
<accession>A0A8J2ZNS7</accession>
<evidence type="ECO:0000313" key="2">
    <source>
        <dbReference type="Proteomes" id="UP000617145"/>
    </source>
</evidence>
<dbReference type="AlphaFoldDB" id="A0A8J2ZNS7"/>
<reference evidence="1" key="1">
    <citation type="journal article" date="2014" name="Int. J. Syst. Evol. Microbiol.">
        <title>Complete genome sequence of Corynebacterium casei LMG S-19264T (=DSM 44701T), isolated from a smear-ripened cheese.</title>
        <authorList>
            <consortium name="US DOE Joint Genome Institute (JGI-PGF)"/>
            <person name="Walter F."/>
            <person name="Albersmeier A."/>
            <person name="Kalinowski J."/>
            <person name="Ruckert C."/>
        </authorList>
    </citation>
    <scope>NUCLEOTIDE SEQUENCE</scope>
    <source>
        <strain evidence="1">CGMCC 1.15762</strain>
    </source>
</reference>
<gene>
    <name evidence="1" type="ORF">GCM10011415_39830</name>
</gene>
<organism evidence="1 2">
    <name type="scientific">Salipiger pallidus</name>
    <dbReference type="NCBI Taxonomy" id="1775170"/>
    <lineage>
        <taxon>Bacteria</taxon>
        <taxon>Pseudomonadati</taxon>
        <taxon>Pseudomonadota</taxon>
        <taxon>Alphaproteobacteria</taxon>
        <taxon>Rhodobacterales</taxon>
        <taxon>Roseobacteraceae</taxon>
        <taxon>Salipiger</taxon>
    </lineage>
</organism>
<name>A0A8J2ZNS7_9RHOB</name>
<reference evidence="1" key="2">
    <citation type="submission" date="2020-09" db="EMBL/GenBank/DDBJ databases">
        <authorList>
            <person name="Sun Q."/>
            <person name="Zhou Y."/>
        </authorList>
    </citation>
    <scope>NUCLEOTIDE SEQUENCE</scope>
    <source>
        <strain evidence="1">CGMCC 1.15762</strain>
    </source>
</reference>
<dbReference type="Proteomes" id="UP000617145">
    <property type="component" value="Unassembled WGS sequence"/>
</dbReference>
<evidence type="ECO:0000313" key="1">
    <source>
        <dbReference type="EMBL" id="GGG85575.1"/>
    </source>
</evidence>
<keyword evidence="2" id="KW-1185">Reference proteome</keyword>
<dbReference type="EMBL" id="BMJV01000011">
    <property type="protein sequence ID" value="GGG85575.1"/>
    <property type="molecule type" value="Genomic_DNA"/>
</dbReference>
<proteinExistence type="predicted"/>